<sequence>MFHLNATYALTDHGHNFLANSSSPMDRRMAADLRNNPFDVIKRDTSFGPDGEDTSRRVLKINVYTPDGQYYWNYCAIPDNMREHFILVSAKELADWLEYYWVPQEKLEVEERFMKVNGTIKFEIEDEYTRLKAIDWLKELRFVK</sequence>
<dbReference type="EMBL" id="MF036692">
    <property type="protein sequence ID" value="ARW57983.1"/>
    <property type="molecule type" value="Genomic_DNA"/>
</dbReference>
<name>A0A1Z1LYT0_9CAUD</name>
<protein>
    <submittedName>
        <fullName evidence="1">Uncharacterized protein</fullName>
    </submittedName>
</protein>
<reference evidence="1 2" key="1">
    <citation type="submission" date="2017-05" db="EMBL/GenBank/DDBJ databases">
        <title>Environmental T4-family bacteriophages evolve to escape abortive infection via multiple routes in a bacterial host employing #altruistic suicide# through Type III toxin-antitoxin systems.</title>
        <authorList>
            <person name="Chen B."/>
            <person name="Akusobi C."/>
            <person name="Fang X."/>
            <person name="Salmond G.P.C."/>
        </authorList>
    </citation>
    <scope>NUCLEOTIDE SEQUENCE [LARGE SCALE GENOMIC DNA]</scope>
</reference>
<keyword evidence="2" id="KW-1185">Reference proteome</keyword>
<dbReference type="Proteomes" id="UP000225074">
    <property type="component" value="Genome"/>
</dbReference>
<organism evidence="1 2">
    <name type="scientific">Serratia phage X20</name>
    <dbReference type="NCBI Taxonomy" id="2006942"/>
    <lineage>
        <taxon>Viruses</taxon>
        <taxon>Duplodnaviria</taxon>
        <taxon>Heunggongvirae</taxon>
        <taxon>Uroviricota</taxon>
        <taxon>Caudoviricetes</taxon>
        <taxon>Pantevenvirales</taxon>
        <taxon>Straboviridae</taxon>
        <taxon>Tevenvirinae</taxon>
        <taxon>Winklervirus</taxon>
        <taxon>Winklervirus xtwenty</taxon>
    </lineage>
</organism>
<evidence type="ECO:0000313" key="2">
    <source>
        <dbReference type="Proteomes" id="UP000225074"/>
    </source>
</evidence>
<dbReference type="KEGG" id="vg:65109723"/>
<accession>A0A1Z1LYT0</accession>
<dbReference type="GeneID" id="65109723"/>
<evidence type="ECO:0000313" key="1">
    <source>
        <dbReference type="EMBL" id="ARW57983.1"/>
    </source>
</evidence>
<dbReference type="RefSeq" id="YP_010092160.1">
    <property type="nucleotide sequence ID" value="NC_055728.1"/>
</dbReference>
<proteinExistence type="predicted"/>